<dbReference type="SUPFAM" id="SSF82708">
    <property type="entry name" value="R3H domain"/>
    <property type="match status" value="1"/>
</dbReference>
<feature type="region of interest" description="Disordered" evidence="1">
    <location>
        <begin position="538"/>
        <end position="593"/>
    </location>
</feature>
<name>A0AAD2FPJ9_9STRA</name>
<evidence type="ECO:0000313" key="3">
    <source>
        <dbReference type="EMBL" id="CAJ1948397.1"/>
    </source>
</evidence>
<feature type="domain" description="SUZ" evidence="2">
    <location>
        <begin position="271"/>
        <end position="349"/>
    </location>
</feature>
<dbReference type="Pfam" id="PF12752">
    <property type="entry name" value="SUZ"/>
    <property type="match status" value="1"/>
</dbReference>
<dbReference type="GO" id="GO:0003676">
    <property type="term" value="F:nucleic acid binding"/>
    <property type="evidence" value="ECO:0007669"/>
    <property type="project" value="InterPro"/>
</dbReference>
<dbReference type="PROSITE" id="PS51673">
    <property type="entry name" value="SUZ"/>
    <property type="match status" value="1"/>
</dbReference>
<feature type="compositionally biased region" description="Low complexity" evidence="1">
    <location>
        <begin position="347"/>
        <end position="371"/>
    </location>
</feature>
<feature type="region of interest" description="Disordered" evidence="1">
    <location>
        <begin position="44"/>
        <end position="90"/>
    </location>
</feature>
<protein>
    <recommendedName>
        <fullName evidence="2">SUZ domain-containing protein</fullName>
    </recommendedName>
</protein>
<feature type="region of interest" description="Disordered" evidence="1">
    <location>
        <begin position="1"/>
        <end position="28"/>
    </location>
</feature>
<evidence type="ECO:0000256" key="1">
    <source>
        <dbReference type="SAM" id="MobiDB-lite"/>
    </source>
</evidence>
<feature type="region of interest" description="Disordered" evidence="1">
    <location>
        <begin position="347"/>
        <end position="440"/>
    </location>
</feature>
<proteinExistence type="predicted"/>
<dbReference type="AlphaFoldDB" id="A0AAD2FPJ9"/>
<feature type="compositionally biased region" description="Low complexity" evidence="1">
    <location>
        <begin position="256"/>
        <end position="267"/>
    </location>
</feature>
<feature type="compositionally biased region" description="Polar residues" evidence="1">
    <location>
        <begin position="19"/>
        <end position="28"/>
    </location>
</feature>
<gene>
    <name evidence="3" type="ORF">CYCCA115_LOCUS11596</name>
</gene>
<feature type="compositionally biased region" description="Basic and acidic residues" evidence="1">
    <location>
        <begin position="429"/>
        <end position="440"/>
    </location>
</feature>
<keyword evidence="4" id="KW-1185">Reference proteome</keyword>
<dbReference type="PANTHER" id="PTHR15672:SF8">
    <property type="entry name" value="PROTEIN ENCORE"/>
    <property type="match status" value="1"/>
</dbReference>
<dbReference type="Gene3D" id="3.30.1370.50">
    <property type="entry name" value="R3H-like domain"/>
    <property type="match status" value="1"/>
</dbReference>
<accession>A0AAD2FPJ9</accession>
<feature type="region of interest" description="Disordered" evidence="1">
    <location>
        <begin position="239"/>
        <end position="335"/>
    </location>
</feature>
<comment type="caution">
    <text evidence="3">The sequence shown here is derived from an EMBL/GenBank/DDBJ whole genome shotgun (WGS) entry which is preliminary data.</text>
</comment>
<dbReference type="EMBL" id="CAKOGP040001747">
    <property type="protein sequence ID" value="CAJ1948397.1"/>
    <property type="molecule type" value="Genomic_DNA"/>
</dbReference>
<sequence length="593" mass="64257">MTTTGSVLSPEMKLMSKPGPTSSSSNATPEVVQQVPAIMTTQPAGNPAILNRRSSWSDPPRQLRQENTATTATTTTTTTTTNSNHSATTATTTKTQIKPVVSADASIIDSALLAALRDPRERIGLLRLEQTLCDFVTKQPQDPFVDVGGPYNSIVKSPTIGYISPGAIHTNTNKSQTSFQRCILHRLADRFEITRENNMDGTIRLLKQPQTKVPSRLLLDVKSDEYSLVQSMDQVSLNAGTTVNGKPTFASAVSGNSTKSKTSSSRRNSSDVSALKSKNGSSSEKGSTSGGGAKKNKMKIMKRANSCPVSGGAMNRTNSNTSLKKKNSSLTDREKAYAEARARIFQQEQEEQQQQQAAANANSNAATNAGASSKDALPPSSSGIAPNASAAPFEPSTATTTISSAATASNVTASSNTTTTTTATNSKATFRDRNQDVIDPDFRRGNAVASVMDYDQQQQQQQHYTNPTNDYYGYYNAPQHYPRNQYAQHQQQPVLQQQQQQQQLHAWVPSGAKDKAQHLQHVQQQQGYHHYHQYPASSAYPKQQQQPQQPQVQYHHHHQQQLFSYIPSPPPTAKTTATTSTATTIASSDKVGG</sequence>
<dbReference type="PANTHER" id="PTHR15672">
    <property type="entry name" value="CAMP-REGULATED PHOSPHOPROTEIN 21 RELATED R3H DOMAIN CONTAINING PROTEIN"/>
    <property type="match status" value="1"/>
</dbReference>
<reference evidence="3" key="1">
    <citation type="submission" date="2023-08" db="EMBL/GenBank/DDBJ databases">
        <authorList>
            <person name="Audoor S."/>
            <person name="Bilcke G."/>
        </authorList>
    </citation>
    <scope>NUCLEOTIDE SEQUENCE</scope>
</reference>
<feature type="compositionally biased region" description="Low complexity" evidence="1">
    <location>
        <begin position="573"/>
        <end position="593"/>
    </location>
</feature>
<evidence type="ECO:0000259" key="2">
    <source>
        <dbReference type="PROSITE" id="PS51673"/>
    </source>
</evidence>
<dbReference type="Proteomes" id="UP001295423">
    <property type="component" value="Unassembled WGS sequence"/>
</dbReference>
<dbReference type="InterPro" id="IPR051937">
    <property type="entry name" value="R3H_domain_containing"/>
</dbReference>
<dbReference type="InterPro" id="IPR024771">
    <property type="entry name" value="SUZ"/>
</dbReference>
<feature type="compositionally biased region" description="Low complexity" evidence="1">
    <location>
        <begin position="67"/>
        <end position="90"/>
    </location>
</feature>
<feature type="compositionally biased region" description="Polar residues" evidence="1">
    <location>
        <begin position="239"/>
        <end position="255"/>
    </location>
</feature>
<feature type="compositionally biased region" description="Low complexity" evidence="1">
    <location>
        <begin position="396"/>
        <end position="428"/>
    </location>
</feature>
<dbReference type="InterPro" id="IPR036867">
    <property type="entry name" value="R3H_dom_sf"/>
</dbReference>
<evidence type="ECO:0000313" key="4">
    <source>
        <dbReference type="Proteomes" id="UP001295423"/>
    </source>
</evidence>
<feature type="region of interest" description="Disordered" evidence="1">
    <location>
        <begin position="453"/>
        <end position="479"/>
    </location>
</feature>
<organism evidence="3 4">
    <name type="scientific">Cylindrotheca closterium</name>
    <dbReference type="NCBI Taxonomy" id="2856"/>
    <lineage>
        <taxon>Eukaryota</taxon>
        <taxon>Sar</taxon>
        <taxon>Stramenopiles</taxon>
        <taxon>Ochrophyta</taxon>
        <taxon>Bacillariophyta</taxon>
        <taxon>Bacillariophyceae</taxon>
        <taxon>Bacillariophycidae</taxon>
        <taxon>Bacillariales</taxon>
        <taxon>Bacillariaceae</taxon>
        <taxon>Cylindrotheca</taxon>
    </lineage>
</organism>
<feature type="compositionally biased region" description="Low complexity" evidence="1">
    <location>
        <begin position="276"/>
        <end position="287"/>
    </location>
</feature>
<feature type="compositionally biased region" description="Low complexity" evidence="1">
    <location>
        <begin position="543"/>
        <end position="553"/>
    </location>
</feature>